<accession>A0A7W8NDU1</accession>
<dbReference type="AlphaFoldDB" id="A0A7W8NDU1"/>
<dbReference type="InterPro" id="IPR028994">
    <property type="entry name" value="Integrin_alpha_N"/>
</dbReference>
<protein>
    <recommendedName>
        <fullName evidence="3">VCBS repeat-containing protein</fullName>
    </recommendedName>
</protein>
<dbReference type="Proteomes" id="UP000552709">
    <property type="component" value="Unassembled WGS sequence"/>
</dbReference>
<name>A0A7W8NDU1_9DEIO</name>
<dbReference type="RefSeq" id="WP_184127164.1">
    <property type="nucleotide sequence ID" value="NZ_JACHFL010000001.1"/>
</dbReference>
<evidence type="ECO:0008006" key="3">
    <source>
        <dbReference type="Google" id="ProtNLM"/>
    </source>
</evidence>
<proteinExistence type="predicted"/>
<evidence type="ECO:0000313" key="2">
    <source>
        <dbReference type="Proteomes" id="UP000552709"/>
    </source>
</evidence>
<dbReference type="EMBL" id="JACHFL010000001">
    <property type="protein sequence ID" value="MBB5361123.1"/>
    <property type="molecule type" value="Genomic_DNA"/>
</dbReference>
<dbReference type="SUPFAM" id="SSF69318">
    <property type="entry name" value="Integrin alpha N-terminal domain"/>
    <property type="match status" value="1"/>
</dbReference>
<keyword evidence="2" id="KW-1185">Reference proteome</keyword>
<reference evidence="1 2" key="1">
    <citation type="submission" date="2020-08" db="EMBL/GenBank/DDBJ databases">
        <title>Genomic Encyclopedia of Type Strains, Phase IV (KMG-IV): sequencing the most valuable type-strain genomes for metagenomic binning, comparative biology and taxonomic classification.</title>
        <authorList>
            <person name="Goeker M."/>
        </authorList>
    </citation>
    <scope>NUCLEOTIDE SEQUENCE [LARGE SCALE GENOMIC DNA]</scope>
    <source>
        <strain evidence="1 2">DSM 27939</strain>
    </source>
</reference>
<sequence length="290" mass="30998">MTHPGWWTLLLCGVLVISGARGQAAAPTNFFPVLIHAPGDDARAQLLGAVADGRWLTVAQTAPRLKGQERYLRRTLGGRPVPVVGKTARSYGEPCTDAYEVPVNPGTASNQFQVFTVAALKSQPRPVTALPTGNETYRQIVRAELIKRGIPDPQVQLVGLTRTDLDGDGTQEVILEATHYADRDGIYPPTIGQPGDYSIVLLRHVVRGQVLTVTLGADIAPQTPVGPEDNMSTRPLANVIRLAGAADLNGDGRMELILFGAYYEGSSFAVNEWTPARGLTPTPLETGCGV</sequence>
<evidence type="ECO:0000313" key="1">
    <source>
        <dbReference type="EMBL" id="MBB5361123.1"/>
    </source>
</evidence>
<comment type="caution">
    <text evidence="1">The sequence shown here is derived from an EMBL/GenBank/DDBJ whole genome shotgun (WGS) entry which is preliminary data.</text>
</comment>
<gene>
    <name evidence="1" type="ORF">HNQ08_000194</name>
</gene>
<organism evidence="1 2">
    <name type="scientific">Deinococcus humi</name>
    <dbReference type="NCBI Taxonomy" id="662880"/>
    <lineage>
        <taxon>Bacteria</taxon>
        <taxon>Thermotogati</taxon>
        <taxon>Deinococcota</taxon>
        <taxon>Deinococci</taxon>
        <taxon>Deinococcales</taxon>
        <taxon>Deinococcaceae</taxon>
        <taxon>Deinococcus</taxon>
    </lineage>
</organism>